<accession>F3NLT0</accession>
<dbReference type="EMBL" id="AEYX01000040">
    <property type="protein sequence ID" value="EGG45480.1"/>
    <property type="molecule type" value="Genomic_DNA"/>
</dbReference>
<comment type="caution">
    <text evidence="1">The sequence shown here is derived from an EMBL/GenBank/DDBJ whole genome shotgun (WGS) entry which is preliminary data.</text>
</comment>
<keyword evidence="2" id="KW-1185">Reference proteome</keyword>
<dbReference type="AlphaFoldDB" id="F3NLT0"/>
<sequence>MVPDATASSAPSRWLGMRAGRVAGIGAITGMPPGAPVARDRRGGRRVVPLV</sequence>
<dbReference type="Proteomes" id="UP000003022">
    <property type="component" value="Unassembled WGS sequence"/>
</dbReference>
<reference evidence="1 2" key="1">
    <citation type="journal article" date="2011" name="J. Bacteriol.">
        <title>Draft genome sequence of the marine bacterium Streptomyces griseoaurantiacus M045, which produces novel manumycin-type antibiotics with a pABA core component.</title>
        <authorList>
            <person name="Li F."/>
            <person name="Jiang P."/>
            <person name="Zheng H."/>
            <person name="Wang S."/>
            <person name="Zhao G."/>
            <person name="Qin S."/>
            <person name="Liu Z."/>
        </authorList>
    </citation>
    <scope>NUCLEOTIDE SEQUENCE [LARGE SCALE GENOMIC DNA]</scope>
    <source>
        <strain evidence="1 2">M045</strain>
    </source>
</reference>
<evidence type="ECO:0000313" key="1">
    <source>
        <dbReference type="EMBL" id="EGG45480.1"/>
    </source>
</evidence>
<evidence type="ECO:0000313" key="2">
    <source>
        <dbReference type="Proteomes" id="UP000003022"/>
    </source>
</evidence>
<proteinExistence type="predicted"/>
<name>F3NLT0_9ACTN</name>
<organism evidence="1 2">
    <name type="scientific">Streptomyces griseoaurantiacus M045</name>
    <dbReference type="NCBI Taxonomy" id="996637"/>
    <lineage>
        <taxon>Bacteria</taxon>
        <taxon>Bacillati</taxon>
        <taxon>Actinomycetota</taxon>
        <taxon>Actinomycetes</taxon>
        <taxon>Kitasatosporales</taxon>
        <taxon>Streptomycetaceae</taxon>
        <taxon>Streptomyces</taxon>
        <taxon>Streptomyces aurantiacus group</taxon>
    </lineage>
</organism>
<dbReference type="STRING" id="996637.SGM_4185"/>
<gene>
    <name evidence="1" type="ORF">SGM_4185</name>
</gene>
<protein>
    <submittedName>
        <fullName evidence="1">Uncharacterized protein</fullName>
    </submittedName>
</protein>